<dbReference type="AlphaFoldDB" id="B9SL70"/>
<feature type="signal peptide" evidence="1">
    <location>
        <begin position="1"/>
        <end position="28"/>
    </location>
</feature>
<keyword evidence="3" id="KW-1185">Reference proteome</keyword>
<evidence type="ECO:0000256" key="1">
    <source>
        <dbReference type="SAM" id="SignalP"/>
    </source>
</evidence>
<evidence type="ECO:0000313" key="2">
    <source>
        <dbReference type="EMBL" id="EEF35653.1"/>
    </source>
</evidence>
<reference evidence="3" key="1">
    <citation type="journal article" date="2010" name="Nat. Biotechnol.">
        <title>Draft genome sequence of the oilseed species Ricinus communis.</title>
        <authorList>
            <person name="Chan A.P."/>
            <person name="Crabtree J."/>
            <person name="Zhao Q."/>
            <person name="Lorenzi H."/>
            <person name="Orvis J."/>
            <person name="Puiu D."/>
            <person name="Melake-Berhan A."/>
            <person name="Jones K.M."/>
            <person name="Redman J."/>
            <person name="Chen G."/>
            <person name="Cahoon E.B."/>
            <person name="Gedil M."/>
            <person name="Stanke M."/>
            <person name="Haas B.J."/>
            <person name="Wortman J.R."/>
            <person name="Fraser-Liggett C.M."/>
            <person name="Ravel J."/>
            <person name="Rabinowicz P.D."/>
        </authorList>
    </citation>
    <scope>NUCLEOTIDE SEQUENCE [LARGE SCALE GENOMIC DNA]</scope>
    <source>
        <strain evidence="3">cv. Hale</strain>
    </source>
</reference>
<name>B9SL70_RICCO</name>
<proteinExistence type="predicted"/>
<dbReference type="EMBL" id="EQ974011">
    <property type="protein sequence ID" value="EEF35653.1"/>
    <property type="molecule type" value="Genomic_DNA"/>
</dbReference>
<sequence>MAEWSNLNTLMFVACIAAFFLAATDVSAQMAPAPAPSMDTGAGINTIYVLEQDEVFLISC</sequence>
<evidence type="ECO:0000313" key="3">
    <source>
        <dbReference type="Proteomes" id="UP000008311"/>
    </source>
</evidence>
<gene>
    <name evidence="2" type="ORF">RCOM_0091350</name>
</gene>
<dbReference type="InParanoid" id="B9SL70"/>
<feature type="chain" id="PRO_5002889484" evidence="1">
    <location>
        <begin position="29"/>
        <end position="60"/>
    </location>
</feature>
<keyword evidence="1" id="KW-0732">Signal</keyword>
<protein>
    <submittedName>
        <fullName evidence="2">Uncharacterized protein</fullName>
    </submittedName>
</protein>
<accession>B9SL70</accession>
<organism evidence="2 3">
    <name type="scientific">Ricinus communis</name>
    <name type="common">Castor bean</name>
    <dbReference type="NCBI Taxonomy" id="3988"/>
    <lineage>
        <taxon>Eukaryota</taxon>
        <taxon>Viridiplantae</taxon>
        <taxon>Streptophyta</taxon>
        <taxon>Embryophyta</taxon>
        <taxon>Tracheophyta</taxon>
        <taxon>Spermatophyta</taxon>
        <taxon>Magnoliopsida</taxon>
        <taxon>eudicotyledons</taxon>
        <taxon>Gunneridae</taxon>
        <taxon>Pentapetalae</taxon>
        <taxon>rosids</taxon>
        <taxon>fabids</taxon>
        <taxon>Malpighiales</taxon>
        <taxon>Euphorbiaceae</taxon>
        <taxon>Acalyphoideae</taxon>
        <taxon>Acalypheae</taxon>
        <taxon>Ricinus</taxon>
    </lineage>
</organism>
<dbReference type="Proteomes" id="UP000008311">
    <property type="component" value="Unassembled WGS sequence"/>
</dbReference>